<sequence>MAKVESNSSQDYSMTNLDTMIDSNIVQTSQIIHYLFIVITSA</sequence>
<dbReference type="AlphaFoldDB" id="A0A654LVN2"/>
<accession>A0A654LVN2</accession>
<proteinExistence type="predicted"/>
<dbReference type="KEGG" id="taa:NMY3_00651"/>
<gene>
    <name evidence="1" type="ORF">NMY3_00651</name>
</gene>
<dbReference type="EMBL" id="CP012850">
    <property type="protein sequence ID" value="ALI34860.1"/>
    <property type="molecule type" value="Genomic_DNA"/>
</dbReference>
<name>A0A654LVN2_9ARCH</name>
<keyword evidence="2" id="KW-1185">Reference proteome</keyword>
<evidence type="ECO:0000313" key="2">
    <source>
        <dbReference type="Proteomes" id="UP000058925"/>
    </source>
</evidence>
<organism evidence="1 2">
    <name type="scientific">Candidatus Nitrosocosmicus oleophilus</name>
    <dbReference type="NCBI Taxonomy" id="1353260"/>
    <lineage>
        <taxon>Archaea</taxon>
        <taxon>Nitrososphaerota</taxon>
        <taxon>Nitrososphaeria</taxon>
        <taxon>Nitrososphaerales</taxon>
        <taxon>Nitrososphaeraceae</taxon>
        <taxon>Candidatus Nitrosocosmicus</taxon>
    </lineage>
</organism>
<reference evidence="2" key="1">
    <citation type="submission" date="2015-10" db="EMBL/GenBank/DDBJ databases">
        <title>Niche specialization of a soil ammonia-oxidizing archaeon, Candidatus Nitrosocosmicus oleophilus.</title>
        <authorList>
            <person name="Jung M.-Y."/>
            <person name="Rhee S.-K."/>
        </authorList>
    </citation>
    <scope>NUCLEOTIDE SEQUENCE [LARGE SCALE GENOMIC DNA]</scope>
    <source>
        <strain evidence="2">MY3</strain>
    </source>
</reference>
<protein>
    <submittedName>
        <fullName evidence="1">Uncharacterized protein</fullName>
    </submittedName>
</protein>
<evidence type="ECO:0000313" key="1">
    <source>
        <dbReference type="EMBL" id="ALI34860.1"/>
    </source>
</evidence>
<dbReference type="Proteomes" id="UP000058925">
    <property type="component" value="Chromosome"/>
</dbReference>